<feature type="compositionally biased region" description="Low complexity" evidence="1">
    <location>
        <begin position="199"/>
        <end position="209"/>
    </location>
</feature>
<evidence type="ECO:0000313" key="3">
    <source>
        <dbReference type="Proteomes" id="UP000274429"/>
    </source>
</evidence>
<proteinExistence type="predicted"/>
<dbReference type="WBParaSite" id="TTAC_0000971701-mRNA-1">
    <property type="protein sequence ID" value="TTAC_0000971701-mRNA-1"/>
    <property type="gene ID" value="TTAC_0000971701"/>
</dbReference>
<sequence length="485" mass="53652">MPEVEAHVDVPRVEVELPEAQVDVGMPKADVIGDIFSGNLFVDSKLNGFTGGICSSPDVVISPVVQKLNFTSSMPSPNLADALRQSSFPCDNNSFSDVTVSEQESSSHSGSLQISPRDFYVHSATPEFKRPLGVETINEESSVTAEKKKERNVLNWFYPSWRGTGRRRSGVSTSSGVEDGRSPSTTVGRKPKLAKPKKPTSTSTTFTATTSGVVEDEDLGLQADVVPNVQLSSAPLLKSEYHQSEVKNFEPALPRDVEYLWTQQKAAESSSKVPKSRGSKSLFPKKVKSKKKSAKVNNIDQSVLKDESDVSTPRLRKPSSSLSGEPLQRQTWHHPELTISPIVTASSPTPPHSPLHYQLNDEISEWLSHAYRAHYADTSPLRKPRPWSTLDFPPRNCTFLNDDYLFPYSITPTKLPSCHWKSDKEYDVPYMDDDALPLDEPEWALGESRRTLTLTSADADFWHTAIAEEEKSDASGGRFQTVSSL</sequence>
<reference evidence="4" key="1">
    <citation type="submission" date="2017-02" db="UniProtKB">
        <authorList>
            <consortium name="WormBaseParasite"/>
        </authorList>
    </citation>
    <scope>IDENTIFICATION</scope>
</reference>
<dbReference type="STRING" id="6205.A0A0R3X842"/>
<dbReference type="EMBL" id="UYWX01020991">
    <property type="protein sequence ID" value="VDM34600.1"/>
    <property type="molecule type" value="Genomic_DNA"/>
</dbReference>
<dbReference type="OrthoDB" id="447516at2759"/>
<feature type="compositionally biased region" description="Low complexity" evidence="1">
    <location>
        <begin position="101"/>
        <end position="113"/>
    </location>
</feature>
<reference evidence="2 3" key="2">
    <citation type="submission" date="2018-11" db="EMBL/GenBank/DDBJ databases">
        <authorList>
            <consortium name="Pathogen Informatics"/>
        </authorList>
    </citation>
    <scope>NUCLEOTIDE SEQUENCE [LARGE SCALE GENOMIC DNA]</scope>
</reference>
<evidence type="ECO:0000313" key="4">
    <source>
        <dbReference type="WBParaSite" id="TTAC_0000971701-mRNA-1"/>
    </source>
</evidence>
<evidence type="ECO:0000313" key="2">
    <source>
        <dbReference type="EMBL" id="VDM34600.1"/>
    </source>
</evidence>
<evidence type="ECO:0000256" key="1">
    <source>
        <dbReference type="SAM" id="MobiDB-lite"/>
    </source>
</evidence>
<gene>
    <name evidence="2" type="ORF">TTAC_LOCUS9702</name>
</gene>
<feature type="region of interest" description="Disordered" evidence="1">
    <location>
        <begin position="94"/>
        <end position="113"/>
    </location>
</feature>
<keyword evidence="3" id="KW-1185">Reference proteome</keyword>
<feature type="compositionally biased region" description="Basic residues" evidence="1">
    <location>
        <begin position="189"/>
        <end position="198"/>
    </location>
</feature>
<accession>A0A0R3X842</accession>
<organism evidence="4">
    <name type="scientific">Hydatigena taeniaeformis</name>
    <name type="common">Feline tapeworm</name>
    <name type="synonym">Taenia taeniaeformis</name>
    <dbReference type="NCBI Taxonomy" id="6205"/>
    <lineage>
        <taxon>Eukaryota</taxon>
        <taxon>Metazoa</taxon>
        <taxon>Spiralia</taxon>
        <taxon>Lophotrochozoa</taxon>
        <taxon>Platyhelminthes</taxon>
        <taxon>Cestoda</taxon>
        <taxon>Eucestoda</taxon>
        <taxon>Cyclophyllidea</taxon>
        <taxon>Taeniidae</taxon>
        <taxon>Hydatigera</taxon>
    </lineage>
</organism>
<dbReference type="AlphaFoldDB" id="A0A0R3X842"/>
<dbReference type="Proteomes" id="UP000274429">
    <property type="component" value="Unassembled WGS sequence"/>
</dbReference>
<name>A0A0R3X842_HYDTA</name>
<feature type="region of interest" description="Disordered" evidence="1">
    <location>
        <begin position="266"/>
        <end position="330"/>
    </location>
</feature>
<feature type="compositionally biased region" description="Basic residues" evidence="1">
    <location>
        <begin position="274"/>
        <end position="294"/>
    </location>
</feature>
<feature type="region of interest" description="Disordered" evidence="1">
    <location>
        <begin position="165"/>
        <end position="209"/>
    </location>
</feature>
<protein>
    <submittedName>
        <fullName evidence="4">PHD-type domain-containing protein</fullName>
    </submittedName>
</protein>